<feature type="compositionally biased region" description="Basic and acidic residues" evidence="1">
    <location>
        <begin position="82"/>
        <end position="93"/>
    </location>
</feature>
<feature type="region of interest" description="Disordered" evidence="1">
    <location>
        <begin position="72"/>
        <end position="93"/>
    </location>
</feature>
<dbReference type="AlphaFoldDB" id="A0A640VZ25"/>
<evidence type="ECO:0000256" key="1">
    <source>
        <dbReference type="SAM" id="MobiDB-lite"/>
    </source>
</evidence>
<gene>
    <name evidence="2" type="ORF">So717_41140</name>
</gene>
<comment type="caution">
    <text evidence="2">The sequence shown here is derived from an EMBL/GenBank/DDBJ whole genome shotgun (WGS) entry which is preliminary data.</text>
</comment>
<name>A0A640VZ25_9RHOB</name>
<accession>A0A640VZ25</accession>
<sequence>MRLAPLVLVLPFAACVQFPKIDDATDQAARDAAYPKLIPLDTIPQSSAQDLTDQQEVQESLEQRVSSLQARAARLRSGGLTPEERARLDDKVE</sequence>
<protein>
    <submittedName>
        <fullName evidence="2">Uncharacterized protein</fullName>
    </submittedName>
</protein>
<keyword evidence="3" id="KW-1185">Reference proteome</keyword>
<proteinExistence type="predicted"/>
<organism evidence="2 3">
    <name type="scientific">Roseobacter cerasinus</name>
    <dbReference type="NCBI Taxonomy" id="2602289"/>
    <lineage>
        <taxon>Bacteria</taxon>
        <taxon>Pseudomonadati</taxon>
        <taxon>Pseudomonadota</taxon>
        <taxon>Alphaproteobacteria</taxon>
        <taxon>Rhodobacterales</taxon>
        <taxon>Roseobacteraceae</taxon>
        <taxon>Roseobacter</taxon>
    </lineage>
</organism>
<evidence type="ECO:0000313" key="3">
    <source>
        <dbReference type="Proteomes" id="UP000436522"/>
    </source>
</evidence>
<dbReference type="Proteomes" id="UP000436522">
    <property type="component" value="Unassembled WGS sequence"/>
</dbReference>
<dbReference type="RefSeq" id="WP_159980907.1">
    <property type="nucleotide sequence ID" value="NZ_BLIV01000011.1"/>
</dbReference>
<dbReference type="EMBL" id="BLIV01000011">
    <property type="protein sequence ID" value="GFE52361.1"/>
    <property type="molecule type" value="Genomic_DNA"/>
</dbReference>
<evidence type="ECO:0000313" key="2">
    <source>
        <dbReference type="EMBL" id="GFE52361.1"/>
    </source>
</evidence>
<reference evidence="2 3" key="1">
    <citation type="submission" date="2019-12" db="EMBL/GenBank/DDBJ databases">
        <title>Roseobacter cerasinus sp. nov., isolated from seawater around aquaculture.</title>
        <authorList>
            <person name="Muramatsu S."/>
            <person name="Takabe Y."/>
            <person name="Mori K."/>
            <person name="Takaichi S."/>
            <person name="Hanada S."/>
        </authorList>
    </citation>
    <scope>NUCLEOTIDE SEQUENCE [LARGE SCALE GENOMIC DNA]</scope>
    <source>
        <strain evidence="2 3">AI77</strain>
    </source>
</reference>